<comment type="similarity">
    <text evidence="1 3">Belongs to the short-chain dehydrogenases/reductases (SDR) family.</text>
</comment>
<dbReference type="RefSeq" id="WP_207942103.1">
    <property type="nucleotide sequence ID" value="NZ_CP147251.1"/>
</dbReference>
<dbReference type="PROSITE" id="PS00061">
    <property type="entry name" value="ADH_SHORT"/>
    <property type="match status" value="1"/>
</dbReference>
<dbReference type="PANTHER" id="PTHR44196">
    <property type="entry name" value="DEHYDROGENASE/REDUCTASE SDR FAMILY MEMBER 7B"/>
    <property type="match status" value="1"/>
</dbReference>
<dbReference type="InterPro" id="IPR002347">
    <property type="entry name" value="SDR_fam"/>
</dbReference>
<gene>
    <name evidence="4" type="ORF">DOK78_002967</name>
</gene>
<accession>A0ABZ2SRB5</accession>
<sequence length="250" mass="27911">MKTILITGASSGIGQAVVERFASQDVCLLLVGRNQEKLQHLAQKLPGKNQLIPLDLTDLAAVQKIPARYKIDYLINCAGVGEVGDFQELSLAQELAEIETNFLAPMILSKGYAQQFVQQKSGTIVNVCSTAAFYVHPFLTSYGASKAALWHFSLGLSEELRAYPHVQVLTVCPGPTKTAFFQGKMQIAFQKNNFQMAPEKVAEVIEKVLTKNKNHQIIGYRNWWMTQLIRCLPIKLRLKIVGNYIKQGRM</sequence>
<organism evidence="4 5">
    <name type="scientific">Candidatus Enterococcus lowellii</name>
    <dbReference type="NCBI Taxonomy" id="2230877"/>
    <lineage>
        <taxon>Bacteria</taxon>
        <taxon>Bacillati</taxon>
        <taxon>Bacillota</taxon>
        <taxon>Bacilli</taxon>
        <taxon>Lactobacillales</taxon>
        <taxon>Enterococcaceae</taxon>
        <taxon>Enterococcus</taxon>
    </lineage>
</organism>
<evidence type="ECO:0000256" key="2">
    <source>
        <dbReference type="ARBA" id="ARBA00023002"/>
    </source>
</evidence>
<dbReference type="SUPFAM" id="SSF51735">
    <property type="entry name" value="NAD(P)-binding Rossmann-fold domains"/>
    <property type="match status" value="1"/>
</dbReference>
<evidence type="ECO:0000256" key="3">
    <source>
        <dbReference type="RuleBase" id="RU000363"/>
    </source>
</evidence>
<dbReference type="InterPro" id="IPR036291">
    <property type="entry name" value="NAD(P)-bd_dom_sf"/>
</dbReference>
<dbReference type="Proteomes" id="UP000664701">
    <property type="component" value="Chromosome"/>
</dbReference>
<evidence type="ECO:0000256" key="1">
    <source>
        <dbReference type="ARBA" id="ARBA00006484"/>
    </source>
</evidence>
<keyword evidence="5" id="KW-1185">Reference proteome</keyword>
<evidence type="ECO:0000313" key="4">
    <source>
        <dbReference type="EMBL" id="WYJ78310.1"/>
    </source>
</evidence>
<protein>
    <submittedName>
        <fullName evidence="4">Uncharacterized protein</fullName>
    </submittedName>
</protein>
<dbReference type="CDD" id="cd05233">
    <property type="entry name" value="SDR_c"/>
    <property type="match status" value="1"/>
</dbReference>
<dbReference type="PRINTS" id="PR00081">
    <property type="entry name" value="GDHRDH"/>
</dbReference>
<name>A0ABZ2SRB5_9ENTE</name>
<dbReference type="InterPro" id="IPR020904">
    <property type="entry name" value="Sc_DH/Rdtase_CS"/>
</dbReference>
<proteinExistence type="inferred from homology"/>
<keyword evidence="2" id="KW-0560">Oxidoreductase</keyword>
<dbReference type="PRINTS" id="PR00080">
    <property type="entry name" value="SDRFAMILY"/>
</dbReference>
<dbReference type="Pfam" id="PF00106">
    <property type="entry name" value="adh_short"/>
    <property type="match status" value="1"/>
</dbReference>
<dbReference type="Gene3D" id="3.40.50.720">
    <property type="entry name" value="NAD(P)-binding Rossmann-like Domain"/>
    <property type="match status" value="1"/>
</dbReference>
<dbReference type="PANTHER" id="PTHR44196:SF1">
    <property type="entry name" value="DEHYDROGENASE_REDUCTASE SDR FAMILY MEMBER 7B"/>
    <property type="match status" value="1"/>
</dbReference>
<evidence type="ECO:0000313" key="5">
    <source>
        <dbReference type="Proteomes" id="UP000664701"/>
    </source>
</evidence>
<reference evidence="4 5" key="1">
    <citation type="submission" date="2024-03" db="EMBL/GenBank/DDBJ databases">
        <title>The Genome Sequence of Enterococcus sp. DIV2402.</title>
        <authorList>
            <consortium name="The Broad Institute Genomics Platform"/>
            <consortium name="The Broad Institute Microbial Omics Core"/>
            <consortium name="The Broad Institute Genomic Center for Infectious Diseases"/>
            <person name="Earl A."/>
            <person name="Manson A."/>
            <person name="Gilmore M."/>
            <person name="Schwartman J."/>
            <person name="Shea T."/>
            <person name="Abouelleil A."/>
            <person name="Cao P."/>
            <person name="Chapman S."/>
            <person name="Cusick C."/>
            <person name="Young S."/>
            <person name="Neafsey D."/>
            <person name="Nusbaum C."/>
            <person name="Birren B."/>
        </authorList>
    </citation>
    <scope>NUCLEOTIDE SEQUENCE [LARGE SCALE GENOMIC DNA]</scope>
    <source>
        <strain evidence="4 5">DIV2402</strain>
    </source>
</reference>
<dbReference type="EMBL" id="CP147251">
    <property type="protein sequence ID" value="WYJ78310.1"/>
    <property type="molecule type" value="Genomic_DNA"/>
</dbReference>